<feature type="transmembrane region" description="Helical" evidence="1">
    <location>
        <begin position="133"/>
        <end position="153"/>
    </location>
</feature>
<proteinExistence type="predicted"/>
<accession>A0ABU1XVB0</accession>
<keyword evidence="3" id="KW-1185">Reference proteome</keyword>
<evidence type="ECO:0000313" key="2">
    <source>
        <dbReference type="EMBL" id="MDR7192081.1"/>
    </source>
</evidence>
<evidence type="ECO:0008006" key="4">
    <source>
        <dbReference type="Google" id="ProtNLM"/>
    </source>
</evidence>
<sequence length="188" mass="20261">MPRSRLFFGLALGLVGAAIGLRFGLPQLPRWLPLLVLLGGMGLIAAAVLDAERDCLTASPQVQRRYTRELLIGMGAYVGLLIVSLLLLRHIEAPALRAVIALLPILPIALVLRAMVRFIRGVDELQQRIELEAVCIAAALVSFGYMTAGFLQAARVIDVPASAAMLWVFPLVCGTYGLAKSVVARRYG</sequence>
<protein>
    <recommendedName>
        <fullName evidence="4">DUF2178 domain-containing protein</fullName>
    </recommendedName>
</protein>
<keyword evidence="1" id="KW-1133">Transmembrane helix</keyword>
<dbReference type="Proteomes" id="UP001256588">
    <property type="component" value="Unassembled WGS sequence"/>
</dbReference>
<keyword evidence="1" id="KW-0472">Membrane</keyword>
<dbReference type="EMBL" id="JAVDWO010000002">
    <property type="protein sequence ID" value="MDR7192081.1"/>
    <property type="molecule type" value="Genomic_DNA"/>
</dbReference>
<reference evidence="2 3" key="1">
    <citation type="submission" date="2023-07" db="EMBL/GenBank/DDBJ databases">
        <title>Sorghum-associated microbial communities from plants grown in Nebraska, USA.</title>
        <authorList>
            <person name="Schachtman D."/>
        </authorList>
    </citation>
    <scope>NUCLEOTIDE SEQUENCE [LARGE SCALE GENOMIC DNA]</scope>
    <source>
        <strain evidence="2 3">4099</strain>
    </source>
</reference>
<dbReference type="RefSeq" id="WP_310232964.1">
    <property type="nucleotide sequence ID" value="NZ_JAVDWO010000002.1"/>
</dbReference>
<evidence type="ECO:0000256" key="1">
    <source>
        <dbReference type="SAM" id="Phobius"/>
    </source>
</evidence>
<name>A0ABU1XVB0_9GAMM</name>
<organism evidence="2 3">
    <name type="scientific">Luteimonas terrae</name>
    <dbReference type="NCBI Taxonomy" id="1530191"/>
    <lineage>
        <taxon>Bacteria</taxon>
        <taxon>Pseudomonadati</taxon>
        <taxon>Pseudomonadota</taxon>
        <taxon>Gammaproteobacteria</taxon>
        <taxon>Lysobacterales</taxon>
        <taxon>Lysobacteraceae</taxon>
        <taxon>Luteimonas</taxon>
    </lineage>
</organism>
<feature type="transmembrane region" description="Helical" evidence="1">
    <location>
        <begin position="30"/>
        <end position="49"/>
    </location>
</feature>
<feature type="transmembrane region" description="Helical" evidence="1">
    <location>
        <begin position="70"/>
        <end position="88"/>
    </location>
</feature>
<feature type="transmembrane region" description="Helical" evidence="1">
    <location>
        <begin position="94"/>
        <end position="112"/>
    </location>
</feature>
<keyword evidence="1" id="KW-0812">Transmembrane</keyword>
<feature type="transmembrane region" description="Helical" evidence="1">
    <location>
        <begin position="159"/>
        <end position="179"/>
    </location>
</feature>
<comment type="caution">
    <text evidence="2">The sequence shown here is derived from an EMBL/GenBank/DDBJ whole genome shotgun (WGS) entry which is preliminary data.</text>
</comment>
<evidence type="ECO:0000313" key="3">
    <source>
        <dbReference type="Proteomes" id="UP001256588"/>
    </source>
</evidence>
<gene>
    <name evidence="2" type="ORF">J2W68_000789</name>
</gene>